<dbReference type="FunFam" id="1.10.10.2360:FF:000001">
    <property type="entry name" value="Nuclear pore complex protein Nup98-Nup96"/>
    <property type="match status" value="1"/>
</dbReference>
<dbReference type="Pfam" id="PF12110">
    <property type="entry name" value="Nup96"/>
    <property type="match status" value="1"/>
</dbReference>
<feature type="compositionally biased region" description="Low complexity" evidence="18">
    <location>
        <begin position="416"/>
        <end position="431"/>
    </location>
</feature>
<dbReference type="Gene3D" id="1.25.40.690">
    <property type="match status" value="1"/>
</dbReference>
<evidence type="ECO:0000256" key="4">
    <source>
        <dbReference type="ARBA" id="ARBA00008926"/>
    </source>
</evidence>
<dbReference type="GO" id="GO:0008139">
    <property type="term" value="F:nuclear localization sequence binding"/>
    <property type="evidence" value="ECO:0007669"/>
    <property type="project" value="TreeGrafter"/>
</dbReference>
<dbReference type="GO" id="GO:0003723">
    <property type="term" value="F:RNA binding"/>
    <property type="evidence" value="ECO:0007669"/>
    <property type="project" value="TreeGrafter"/>
</dbReference>
<feature type="domain" description="Peptidase S59" evidence="19">
    <location>
        <begin position="831"/>
        <end position="973"/>
    </location>
</feature>
<proteinExistence type="inferred from homology"/>
<dbReference type="GO" id="GO:0034398">
    <property type="term" value="P:telomere tethering at nuclear periphery"/>
    <property type="evidence" value="ECO:0007669"/>
    <property type="project" value="TreeGrafter"/>
</dbReference>
<dbReference type="InterPro" id="IPR021967">
    <property type="entry name" value="Nup98_C"/>
</dbReference>
<dbReference type="GO" id="GO:0006606">
    <property type="term" value="P:protein import into nucleus"/>
    <property type="evidence" value="ECO:0007669"/>
    <property type="project" value="UniProtKB-ARBA"/>
</dbReference>
<evidence type="ECO:0000256" key="15">
    <source>
        <dbReference type="ARBA" id="ARBA00023132"/>
    </source>
</evidence>
<dbReference type="InterPro" id="IPR007230">
    <property type="entry name" value="Nup98_auto-Pept-S59_dom"/>
</dbReference>
<dbReference type="GO" id="GO:0006405">
    <property type="term" value="P:RNA export from nucleus"/>
    <property type="evidence" value="ECO:0007669"/>
    <property type="project" value="TreeGrafter"/>
</dbReference>
<feature type="region of interest" description="Disordered" evidence="18">
    <location>
        <begin position="779"/>
        <end position="823"/>
    </location>
</feature>
<keyword evidence="13" id="KW-0653">Protein transport</keyword>
<feature type="non-terminal residue" evidence="20">
    <location>
        <position position="1"/>
    </location>
</feature>
<keyword evidence="6" id="KW-0813">Transport</keyword>
<keyword evidence="11" id="KW-0509">mRNA transport</keyword>
<evidence type="ECO:0000313" key="20">
    <source>
        <dbReference type="EMBL" id="JAP02555.1"/>
    </source>
</evidence>
<dbReference type="Pfam" id="PF21240">
    <property type="entry name" value="Nup98_GLEBS"/>
    <property type="match status" value="1"/>
</dbReference>
<feature type="region of interest" description="Disordered" evidence="18">
    <location>
        <begin position="413"/>
        <end position="437"/>
    </location>
</feature>
<name>A0A0V0G381_TRIDM</name>
<evidence type="ECO:0000256" key="3">
    <source>
        <dbReference type="ARBA" id="ARBA00004642"/>
    </source>
</evidence>
<reference evidence="20" key="1">
    <citation type="journal article" date="2018" name="J. Proteomics">
        <title>Exploring the molecular complexity of Triatoma dimidiata sialome.</title>
        <authorList>
            <person name="Santiago P.B."/>
            <person name="de Araujo C.N."/>
            <person name="Charneau S."/>
            <person name="Bastos I.M.D."/>
            <person name="Assumpcao T.C.F."/>
            <person name="Queiroz R.M.L."/>
            <person name="Praca Y.R."/>
            <person name="Cordeiro T.M."/>
            <person name="Garcia C.H.S."/>
            <person name="da Silva I.G."/>
            <person name="Raiol T."/>
            <person name="Motta F.N."/>
            <person name="de Araujo Oliveira J.V."/>
            <person name="de Sousa M.V."/>
            <person name="Ribeiro J.M.C."/>
            <person name="de Santana J.M."/>
        </authorList>
    </citation>
    <scope>NUCLEOTIDE SEQUENCE</scope>
    <source>
        <strain evidence="20">Santander</strain>
        <tissue evidence="20">Salivary glands</tissue>
    </source>
</reference>
<keyword evidence="7" id="KW-0645">Protease</keyword>
<evidence type="ECO:0000256" key="7">
    <source>
        <dbReference type="ARBA" id="ARBA00022670"/>
    </source>
</evidence>
<evidence type="ECO:0000256" key="9">
    <source>
        <dbReference type="ARBA" id="ARBA00022801"/>
    </source>
</evidence>
<keyword evidence="16" id="KW-0472">Membrane</keyword>
<protein>
    <recommendedName>
        <fullName evidence="5">Nuclear pore complex protein Nup98-Nup96</fullName>
    </recommendedName>
</protein>
<comment type="similarity">
    <text evidence="4">Belongs to the nucleoporin GLFG family.</text>
</comment>
<keyword evidence="8" id="KW-0677">Repeat</keyword>
<keyword evidence="9" id="KW-0378">Hydrolase</keyword>
<dbReference type="SUPFAM" id="SSF82215">
    <property type="entry name" value="C-terminal autoproteolytic domain of nucleoporin nup98"/>
    <property type="match status" value="1"/>
</dbReference>
<evidence type="ECO:0000256" key="1">
    <source>
        <dbReference type="ARBA" id="ARBA00004567"/>
    </source>
</evidence>
<evidence type="ECO:0000256" key="11">
    <source>
        <dbReference type="ARBA" id="ARBA00022816"/>
    </source>
</evidence>
<keyword evidence="10" id="KW-0068">Autocatalytic cleavage</keyword>
<keyword evidence="15" id="KW-0906">Nuclear pore complex</keyword>
<dbReference type="GO" id="GO:0008236">
    <property type="term" value="F:serine-type peptidase activity"/>
    <property type="evidence" value="ECO:0007669"/>
    <property type="project" value="UniProtKB-KW"/>
</dbReference>
<evidence type="ECO:0000256" key="18">
    <source>
        <dbReference type="SAM" id="MobiDB-lite"/>
    </source>
</evidence>
<dbReference type="InterPro" id="IPR036903">
    <property type="entry name" value="Nup98_auto-Pept-S59_dom_sf"/>
</dbReference>
<accession>A0A0V0G381</accession>
<dbReference type="GO" id="GO:0051028">
    <property type="term" value="P:mRNA transport"/>
    <property type="evidence" value="ECO:0007669"/>
    <property type="project" value="UniProtKB-KW"/>
</dbReference>
<dbReference type="GO" id="GO:0000973">
    <property type="term" value="P:post-transcriptional tethering of RNA polymerase II gene DNA at nuclear periphery"/>
    <property type="evidence" value="ECO:0007669"/>
    <property type="project" value="TreeGrafter"/>
</dbReference>
<evidence type="ECO:0000256" key="12">
    <source>
        <dbReference type="ARBA" id="ARBA00022825"/>
    </source>
</evidence>
<evidence type="ECO:0000256" key="17">
    <source>
        <dbReference type="ARBA" id="ARBA00023242"/>
    </source>
</evidence>
<dbReference type="GO" id="GO:0044614">
    <property type="term" value="C:nuclear pore cytoplasmic filaments"/>
    <property type="evidence" value="ECO:0007669"/>
    <property type="project" value="TreeGrafter"/>
</dbReference>
<dbReference type="Gene3D" id="3.30.1610.10">
    <property type="entry name" value="Peptidase S59, nucleoporin"/>
    <property type="match status" value="1"/>
</dbReference>
<feature type="region of interest" description="Disordered" evidence="18">
    <location>
        <begin position="689"/>
        <end position="746"/>
    </location>
</feature>
<dbReference type="GO" id="GO:0031965">
    <property type="term" value="C:nuclear membrane"/>
    <property type="evidence" value="ECO:0007669"/>
    <property type="project" value="UniProtKB-SubCell"/>
</dbReference>
<dbReference type="GO" id="GO:0017056">
    <property type="term" value="F:structural constituent of nuclear pore"/>
    <property type="evidence" value="ECO:0007669"/>
    <property type="project" value="InterPro"/>
</dbReference>
<evidence type="ECO:0000256" key="8">
    <source>
        <dbReference type="ARBA" id="ARBA00022737"/>
    </source>
</evidence>
<dbReference type="EMBL" id="GECL01003569">
    <property type="protein sequence ID" value="JAP02555.1"/>
    <property type="molecule type" value="Transcribed_RNA"/>
</dbReference>
<evidence type="ECO:0000256" key="13">
    <source>
        <dbReference type="ARBA" id="ARBA00022927"/>
    </source>
</evidence>
<sequence length="1910" mass="204640">GSGFAAASTSSPFGQTAFGKPATTGFNPPVFGSNTGTSLFGGATTQQSGLFGGSTATPAFGQAQTTQPTFGTGFTSTSAGGTTGLFGGQASTANTGGLFGSNTTSAFGQAKPNAFGAFGTSGVGQTATPTAQPGTSSLFGQPQAQSASGLFGANTGFGAGGTTVKFTPVTGTDTMVKNGVTTSINTRHHCITCMKEYESKSLEELRLEDYAANRKGPRQGTQTGTVFGSTGQMSLFGAGTSAAGTTSNLFGSSGENKSLLGNTTSPGFGTSGGTVFGSTSTNLFGKPAGTATAFGAPTSTTAGTFGFNTTANANPFGANAAQKPFGAAAPTGLFGATSQQSTGFGTNTTGFGTFGSTQTSLFGEQKPAFGIGTNTGFSLSQPSTTSTSLFGGQKPTLGGGFGTGGFGQPATTSAAPTGFGTPFGQQQQSSGLLGGASGGLKTTSTGFTFGQPTNTLGGANLSLGSGGNSIFGQQAQKPVNLFGSTNMGSTGLFGSSNMNTFGTNTMFNTGSSALGTCGPTGTLGGGGGFGTLGSLGGGLNQANQLGSGSVPTQFVNPIHQHLATFTALPYGDSPIFKNVLKTSSGGKVDELLKPTSPAAQKALMSGQNYKVTSKPTTKLKLKPIETNNLTKKALFDELDAEDEIIGNTSNTEQWPVVSRRRLLIKPTISSYCVDTSVSPLVSALQKRASLNNNGSSPNSHQANSPIDVSGMSSPLKHSTSLFNSSQNQRAATSSTPQSNLKLGQVDCSGTQVDPLSPVTSSSLQKKVLFKSAEGEGIKGNSLELRSKDAKETSADHSTTSSSDSDQEESIPAEMDNSCVGSRHPTGITLRRAGYYTIPTLEELASLVDDQGRCIVDNFTVGRLNYGNIFYPDSFDVSGLNLDDIVHFRHKEVTVYPNDSVKPPVGDGLNRRAQVTLDRVWPVDKTTRLPITDPARILAMDYESKLSRACAKHGTNYVEYRPTTGSWVFKVDHFSKYGLSDSDEDDNGGVDIKKIKLGVAAQTGAAILNGTAPPLLQQQQQQSVPQLQIPSKQVEDALTALMAEDDEDMDDGITNPFDLDEELERRTLSPTAKLARQTGTNARKLQMMKASFFDKTNFNIDGECLDFGDIVGGDSDGIVEDGMNDLRINSFKRLTDTLSWYHRQGAADLLNMSHLAEVTDRRMPKDDLVGIERISDQDVQRLQVIPAEEDSLVKQPSDLPNKIFPYIRPKIYELHYLGYGEVSKPRISVSQNDAILSTKYIADLGYFKRFSFKVGVGPQNQFITLASANKKAEEGITSQYPLVSPDFASLKIFCPFSVAVGSSNCRYKARFQESVNLHLEAALTESIIERTNNGPKIIPCPGTSSLEAHYLIAGDIAKNVEDPHFTLAFRVLGLMHSLWAELEGMKGCDIGGVDHTCLMIRKNAVSEWLESTLSDSVLQRAENSRGPTTIFAYMNGLKLAEACETARNIHDLQLSLLISQAGGSRTIRELVQRQLIQWRETEADRHINIDRLKCYLLIAGLPIHQASNDFINACEHLDWLTSFAVHFWYVTSVSSTVTDALISYDEAYKGGNGYAVPPLPGYSKDYEIHLTKSSGNKEINGQCYDIFYHLLHLFSEKSYALEQLLNPATHTPDLLDYRIVWLVMRMLSAIGYSHLSEHSAAIIHSSFADQLVTYGLWEWAVFVLLHLQNDVRREASVRQMIDRFVTIEEDCPKETFLIQRLSIPEFWIYEAKATKAVYFKRYEDAAKYLIKASKWDECHKLITEHIASKAIVNERYGYLEDLLTQLAEKSHLISGWSGGGGGTLYEYLRVVRKVDELVAARDPNALAYHLEEMQPQLTNLCRNIKLVPSKTPLDRLAQCEMSKRTADLLQNLIIGSTSEQENDEDDAMTLSGCVDALASLIAELPLPSDYRLDQWLGVGNLWKRCATAPYK</sequence>
<dbReference type="Pfam" id="PF04096">
    <property type="entry name" value="Nucleoporin2"/>
    <property type="match status" value="1"/>
</dbReference>
<dbReference type="GO" id="GO:0005654">
    <property type="term" value="C:nucleoplasm"/>
    <property type="evidence" value="ECO:0007669"/>
    <property type="project" value="UniProtKB-SubCell"/>
</dbReference>
<evidence type="ECO:0000256" key="6">
    <source>
        <dbReference type="ARBA" id="ARBA00022448"/>
    </source>
</evidence>
<dbReference type="PANTHER" id="PTHR23198">
    <property type="entry name" value="NUCLEOPORIN"/>
    <property type="match status" value="1"/>
</dbReference>
<dbReference type="PANTHER" id="PTHR23198:SF6">
    <property type="entry name" value="NUCLEAR PORE COMPLEX PROTEIN NUP98-NUP96"/>
    <property type="match status" value="1"/>
</dbReference>
<evidence type="ECO:0000256" key="14">
    <source>
        <dbReference type="ARBA" id="ARBA00023010"/>
    </source>
</evidence>
<dbReference type="FunFam" id="3.30.1610.10:FF:000001">
    <property type="entry name" value="Nuclear pore complex protein Nup98-Nup96"/>
    <property type="match status" value="1"/>
</dbReference>
<dbReference type="InterPro" id="IPR037665">
    <property type="entry name" value="Nucleoporin_S59-like"/>
</dbReference>
<dbReference type="PROSITE" id="PS51434">
    <property type="entry name" value="NUP_C"/>
    <property type="match status" value="1"/>
</dbReference>
<keyword evidence="14" id="KW-0811">Translocation</keyword>
<evidence type="ECO:0000256" key="10">
    <source>
        <dbReference type="ARBA" id="ARBA00022813"/>
    </source>
</evidence>
<evidence type="ECO:0000256" key="5">
    <source>
        <dbReference type="ARBA" id="ARBA00013472"/>
    </source>
</evidence>
<evidence type="ECO:0000259" key="19">
    <source>
        <dbReference type="PROSITE" id="PS51434"/>
    </source>
</evidence>
<evidence type="ECO:0000256" key="16">
    <source>
        <dbReference type="ARBA" id="ARBA00023136"/>
    </source>
</evidence>
<dbReference type="Gene3D" id="1.10.10.2360">
    <property type="match status" value="1"/>
</dbReference>
<feature type="compositionally biased region" description="Basic and acidic residues" evidence="18">
    <location>
        <begin position="784"/>
        <end position="794"/>
    </location>
</feature>
<keyword evidence="12" id="KW-0720">Serine protease</keyword>
<evidence type="ECO:0000256" key="2">
    <source>
        <dbReference type="ARBA" id="ARBA00004620"/>
    </source>
</evidence>
<comment type="subcellular location">
    <subcellularLocation>
        <location evidence="2">Nucleus membrane</location>
        <topology evidence="2">Peripheral membrane protein</topology>
        <orientation evidence="2">Nucleoplasmic side</orientation>
    </subcellularLocation>
    <subcellularLocation>
        <location evidence="1">Nucleus</location>
        <location evidence="1">Nuclear pore complex</location>
    </subcellularLocation>
    <subcellularLocation>
        <location evidence="3">Nucleus</location>
        <location evidence="3">Nucleoplasm</location>
    </subcellularLocation>
</comment>
<dbReference type="GO" id="GO:0006508">
    <property type="term" value="P:proteolysis"/>
    <property type="evidence" value="ECO:0007669"/>
    <property type="project" value="UniProtKB-KW"/>
</dbReference>
<keyword evidence="17" id="KW-0539">Nucleus</keyword>
<organism evidence="20">
    <name type="scientific">Triatoma dimidiata</name>
    <name type="common">Kissing bug</name>
    <name type="synonym">Meccus dimidiatus</name>
    <dbReference type="NCBI Taxonomy" id="72491"/>
    <lineage>
        <taxon>Eukaryota</taxon>
        <taxon>Metazoa</taxon>
        <taxon>Ecdysozoa</taxon>
        <taxon>Arthropoda</taxon>
        <taxon>Hexapoda</taxon>
        <taxon>Insecta</taxon>
        <taxon>Pterygota</taxon>
        <taxon>Neoptera</taxon>
        <taxon>Paraneoptera</taxon>
        <taxon>Hemiptera</taxon>
        <taxon>Heteroptera</taxon>
        <taxon>Panheteroptera</taxon>
        <taxon>Cimicomorpha</taxon>
        <taxon>Reduviidae</taxon>
        <taxon>Triatominae</taxon>
        <taxon>Triatoma</taxon>
    </lineage>
</organism>